<evidence type="ECO:0000256" key="2">
    <source>
        <dbReference type="ARBA" id="ARBA00009156"/>
    </source>
</evidence>
<sequence length="522" mass="56809">MPSFIGAIDNGTTSSRFLIFDEKGNLVIGHQLEYRQIFPHPGWVEHDPMDILGSVTACIEGALRKFELQGNDVKNLRGIGITNQRETAVVWDRTTGKPLHNAIVWSDTRTQDVVTKLCESSDKGTDALKDICGLPLTTYFSAVKLKWLLENSSEVKEAHENGNLMFGTVDSWLIYNLTGGKEGGVHVTDVTNASRTMLMDIKTLQWSEEALKFFGINADILPEIKPSSTLFGKVQHPALEQLQDVPIAGCLGDQHAALVGQHCFQVGEAKNTYGTGCFMLFNTGSKITPSNNGLLTTVGYQFEGEPAAYALEGSIAVAGSAVKWLRDNMGIIRSAEEINDLAAQVDSNGGVVFVTAFSGLFAPYWRPDVRGSIVGISQHTTKHHLARATLEATCFQTRAILDAMNADSGHPLATLRVDGGLSNSDLCMQLQSNILGLEVARPQMRESTALGAATAAGVHLGIGIWKGGFKAFAERARESKEVLQIFTPKINDEEREKEYALWQKAIDTTIGVKSKTTGKREP</sequence>
<evidence type="ECO:0000256" key="8">
    <source>
        <dbReference type="ARBA" id="ARBA00022840"/>
    </source>
</evidence>
<keyword evidence="6 10" id="KW-0418">Kinase</keyword>
<evidence type="ECO:0000313" key="14">
    <source>
        <dbReference type="Proteomes" id="UP000078512"/>
    </source>
</evidence>
<reference evidence="13 14" key="1">
    <citation type="submission" date="2016-05" db="EMBL/GenBank/DDBJ databases">
        <title>Genome sequencing reveals origins of a unique bacterial endosymbiosis in the earliest lineages of terrestrial Fungi.</title>
        <authorList>
            <consortium name="DOE Joint Genome Institute"/>
            <person name="Uehling J."/>
            <person name="Gryganskyi A."/>
            <person name="Hameed K."/>
            <person name="Tschaplinski T."/>
            <person name="Misztal P."/>
            <person name="Wu S."/>
            <person name="Desiro A."/>
            <person name="Vande Pol N."/>
            <person name="Du Z.-Y."/>
            <person name="Zienkiewicz A."/>
            <person name="Zienkiewicz K."/>
            <person name="Morin E."/>
            <person name="Tisserant E."/>
            <person name="Splivallo R."/>
            <person name="Hainaut M."/>
            <person name="Henrissat B."/>
            <person name="Ohm R."/>
            <person name="Kuo A."/>
            <person name="Yan J."/>
            <person name="Lipzen A."/>
            <person name="Nolan M."/>
            <person name="Labutti K."/>
            <person name="Barry K."/>
            <person name="Goldstein A."/>
            <person name="Labbe J."/>
            <person name="Schadt C."/>
            <person name="Tuskan G."/>
            <person name="Grigoriev I."/>
            <person name="Martin F."/>
            <person name="Vilgalys R."/>
            <person name="Bonito G."/>
        </authorList>
    </citation>
    <scope>NUCLEOTIDE SEQUENCE [LARGE SCALE GENOMIC DNA]</scope>
    <source>
        <strain evidence="13 14">AG-77</strain>
    </source>
</reference>
<dbReference type="CDD" id="cd07792">
    <property type="entry name" value="ASKHA_NBD_FGGY_GK1-3-like"/>
    <property type="match status" value="1"/>
</dbReference>
<dbReference type="FunFam" id="3.30.420.40:FF:000086">
    <property type="entry name" value="Glycerol kinase"/>
    <property type="match status" value="1"/>
</dbReference>
<keyword evidence="14" id="KW-1185">Reference proteome</keyword>
<dbReference type="GO" id="GO:0005524">
    <property type="term" value="F:ATP binding"/>
    <property type="evidence" value="ECO:0007669"/>
    <property type="project" value="UniProtKB-KW"/>
</dbReference>
<comment type="similarity">
    <text evidence="2 10">Belongs to the FGGY kinase family.</text>
</comment>
<evidence type="ECO:0000256" key="7">
    <source>
        <dbReference type="ARBA" id="ARBA00022798"/>
    </source>
</evidence>
<evidence type="ECO:0000256" key="9">
    <source>
        <dbReference type="ARBA" id="ARBA00043149"/>
    </source>
</evidence>
<keyword evidence="4 10" id="KW-0808">Transferase</keyword>
<dbReference type="OrthoDB" id="5422795at2759"/>
<keyword evidence="8" id="KW-0067">ATP-binding</keyword>
<organism evidence="13 14">
    <name type="scientific">Linnemannia elongata AG-77</name>
    <dbReference type="NCBI Taxonomy" id="1314771"/>
    <lineage>
        <taxon>Eukaryota</taxon>
        <taxon>Fungi</taxon>
        <taxon>Fungi incertae sedis</taxon>
        <taxon>Mucoromycota</taxon>
        <taxon>Mortierellomycotina</taxon>
        <taxon>Mortierellomycetes</taxon>
        <taxon>Mortierellales</taxon>
        <taxon>Mortierellaceae</taxon>
        <taxon>Linnemannia</taxon>
    </lineage>
</organism>
<dbReference type="EMBL" id="KV442044">
    <property type="protein sequence ID" value="OAQ28948.1"/>
    <property type="molecule type" value="Genomic_DNA"/>
</dbReference>
<evidence type="ECO:0000256" key="3">
    <source>
        <dbReference type="ARBA" id="ARBA00012099"/>
    </source>
</evidence>
<evidence type="ECO:0000256" key="1">
    <source>
        <dbReference type="ARBA" id="ARBA00005190"/>
    </source>
</evidence>
<dbReference type="GO" id="GO:0006641">
    <property type="term" value="P:triglyceride metabolic process"/>
    <property type="evidence" value="ECO:0007669"/>
    <property type="project" value="TreeGrafter"/>
</dbReference>
<dbReference type="GO" id="GO:0005739">
    <property type="term" value="C:mitochondrion"/>
    <property type="evidence" value="ECO:0007669"/>
    <property type="project" value="TreeGrafter"/>
</dbReference>
<dbReference type="NCBIfam" id="NF000756">
    <property type="entry name" value="PRK00047.1"/>
    <property type="match status" value="1"/>
</dbReference>
<dbReference type="InterPro" id="IPR005999">
    <property type="entry name" value="Glycerol_kin"/>
</dbReference>
<dbReference type="NCBIfam" id="TIGR01311">
    <property type="entry name" value="glycerol_kin"/>
    <property type="match status" value="1"/>
</dbReference>
<keyword evidence="7" id="KW-0319">Glycerol metabolism</keyword>
<dbReference type="InterPro" id="IPR000577">
    <property type="entry name" value="Carb_kinase_FGGY"/>
</dbReference>
<dbReference type="AlphaFoldDB" id="A0A197JVE6"/>
<dbReference type="GO" id="GO:0046167">
    <property type="term" value="P:glycerol-3-phosphate biosynthetic process"/>
    <property type="evidence" value="ECO:0007669"/>
    <property type="project" value="TreeGrafter"/>
</dbReference>
<comment type="pathway">
    <text evidence="1">Polyol metabolism; glycerol degradation via glycerol kinase pathway; sn-glycerol 3-phosphate from glycerol: step 1/1.</text>
</comment>
<dbReference type="SUPFAM" id="SSF53067">
    <property type="entry name" value="Actin-like ATPase domain"/>
    <property type="match status" value="2"/>
</dbReference>
<dbReference type="FunFam" id="3.30.420.40:FF:000108">
    <property type="entry name" value="Glycerol kinase, glycosomal"/>
    <property type="match status" value="1"/>
</dbReference>
<evidence type="ECO:0000313" key="13">
    <source>
        <dbReference type="EMBL" id="OAQ28948.1"/>
    </source>
</evidence>
<dbReference type="Proteomes" id="UP000078512">
    <property type="component" value="Unassembled WGS sequence"/>
</dbReference>
<dbReference type="GO" id="GO:0019563">
    <property type="term" value="P:glycerol catabolic process"/>
    <property type="evidence" value="ECO:0007669"/>
    <property type="project" value="UniProtKB-UniPathway"/>
</dbReference>
<proteinExistence type="inferred from homology"/>
<evidence type="ECO:0000256" key="10">
    <source>
        <dbReference type="RuleBase" id="RU003733"/>
    </source>
</evidence>
<dbReference type="GO" id="GO:0004370">
    <property type="term" value="F:glycerol kinase activity"/>
    <property type="evidence" value="ECO:0007669"/>
    <property type="project" value="UniProtKB-EC"/>
</dbReference>
<dbReference type="Gene3D" id="3.30.420.40">
    <property type="match status" value="2"/>
</dbReference>
<dbReference type="InterPro" id="IPR042018">
    <property type="entry name" value="GK1-3_metazoan-type"/>
</dbReference>
<dbReference type="InterPro" id="IPR018485">
    <property type="entry name" value="FGGY_C"/>
</dbReference>
<keyword evidence="5" id="KW-0547">Nucleotide-binding</keyword>
<dbReference type="Pfam" id="PF00370">
    <property type="entry name" value="FGGY_N"/>
    <property type="match status" value="1"/>
</dbReference>
<protein>
    <recommendedName>
        <fullName evidence="3">glycerol kinase</fullName>
        <ecNumber evidence="3">2.7.1.30</ecNumber>
    </recommendedName>
    <alternativeName>
        <fullName evidence="9">ATP:glycerol 3-phosphotransferase</fullName>
    </alternativeName>
</protein>
<evidence type="ECO:0000256" key="6">
    <source>
        <dbReference type="ARBA" id="ARBA00022777"/>
    </source>
</evidence>
<evidence type="ECO:0000256" key="5">
    <source>
        <dbReference type="ARBA" id="ARBA00022741"/>
    </source>
</evidence>
<dbReference type="InterPro" id="IPR043129">
    <property type="entry name" value="ATPase_NBD"/>
</dbReference>
<feature type="domain" description="Carbohydrate kinase FGGY N-terminal" evidence="11">
    <location>
        <begin position="5"/>
        <end position="260"/>
    </location>
</feature>
<dbReference type="UniPathway" id="UPA00618">
    <property type="reaction ID" value="UER00672"/>
</dbReference>
<name>A0A197JVE6_9FUNG</name>
<dbReference type="PANTHER" id="PTHR10196">
    <property type="entry name" value="SUGAR KINASE"/>
    <property type="match status" value="1"/>
</dbReference>
<evidence type="ECO:0000259" key="12">
    <source>
        <dbReference type="Pfam" id="PF02782"/>
    </source>
</evidence>
<dbReference type="STRING" id="1314771.A0A197JVE6"/>
<accession>A0A197JVE6</accession>
<evidence type="ECO:0000259" key="11">
    <source>
        <dbReference type="Pfam" id="PF00370"/>
    </source>
</evidence>
<dbReference type="PANTHER" id="PTHR10196:SF69">
    <property type="entry name" value="GLYCEROL KINASE"/>
    <property type="match status" value="1"/>
</dbReference>
<dbReference type="PROSITE" id="PS00445">
    <property type="entry name" value="FGGY_KINASES_2"/>
    <property type="match status" value="1"/>
</dbReference>
<dbReference type="InterPro" id="IPR018483">
    <property type="entry name" value="Carb_kinase_FGGY_CS"/>
</dbReference>
<evidence type="ECO:0000256" key="4">
    <source>
        <dbReference type="ARBA" id="ARBA00022679"/>
    </source>
</evidence>
<dbReference type="PIRSF" id="PIRSF000538">
    <property type="entry name" value="GlpK"/>
    <property type="match status" value="1"/>
</dbReference>
<dbReference type="Pfam" id="PF02782">
    <property type="entry name" value="FGGY_C"/>
    <property type="match status" value="1"/>
</dbReference>
<dbReference type="PROSITE" id="PS00933">
    <property type="entry name" value="FGGY_KINASES_1"/>
    <property type="match status" value="1"/>
</dbReference>
<dbReference type="EC" id="2.7.1.30" evidence="3"/>
<gene>
    <name evidence="13" type="ORF">K457DRAFT_95257</name>
</gene>
<dbReference type="InterPro" id="IPR018484">
    <property type="entry name" value="FGGY_N"/>
</dbReference>
<feature type="domain" description="Carbohydrate kinase FGGY C-terminal" evidence="12">
    <location>
        <begin position="270"/>
        <end position="458"/>
    </location>
</feature>